<evidence type="ECO:0000256" key="5">
    <source>
        <dbReference type="ARBA" id="ARBA00022598"/>
    </source>
</evidence>
<dbReference type="InterPro" id="IPR041619">
    <property type="entry name" value="NAPRTase_C"/>
</dbReference>
<gene>
    <name evidence="13" type="ORF">CL52_03285</name>
    <name evidence="14" type="ORF">SAMN05660875_11165</name>
</gene>
<dbReference type="PANTHER" id="PTHR11098:SF1">
    <property type="entry name" value="NICOTINATE PHOSPHORIBOSYLTRANSFERASE"/>
    <property type="match status" value="1"/>
</dbReference>
<sequence length="453" mass="48945">MTAKPPRLAAPGVLLTDLYQLTMLQGYFERGMTETAVFEFFARELPACRHFYLAAGLEQALDYLEQLRFSPAELAWLATQRMFKPAFLDYLAALRFTGDVHAMPEGTPFFADEPILRVTAPLPEAQLVESRLINLLHFQTLVASKAARIVLQAPGKRLVDFGLRRSHGAEAGLFAARASYLAGFSATATVLAGAQFGIPLAGTMAHSFVQAHADEREAFAHFAESLPQSVVLLIDTYDTEAGAARVVELAPQLAARGLAVHGVRLDSGDLGAHARRVRAILDAGGLGRVTLFASGSVDEYLIRDLLAQGAPIDGFGVGTRLDTSSDAPALDCAYKLQEYAGRPCRKRSEGKATWPGRKQVYRRYDEAGCCQGDTLALDAEVADGVPLLAQVMHQGQRLRPSPSLDEVRRYTRAQLASLPPALRGLDPAPPYAVRISASIRALAAEADRFSAGL</sequence>
<reference evidence="15" key="1">
    <citation type="submission" date="2014-03" db="EMBL/GenBank/DDBJ databases">
        <title>Complete genome of Pseudomonas balearica DSM 6083T, a sewage water isolate from an enrichment with 2-methylnaphthalene.</title>
        <authorList>
            <person name="Salva-Serra F."/>
            <person name="Jaen-Luchoro D."/>
            <person name="Busquets A."/>
            <person name="Pena A."/>
            <person name="Gomila M."/>
            <person name="Bosch R."/>
            <person name="Nogales B."/>
            <person name="Garcia-Valdes E."/>
            <person name="Lalucat J."/>
            <person name="Bennasar A."/>
        </authorList>
    </citation>
    <scope>NUCLEOTIDE SEQUENCE [LARGE SCALE GENOMIC DNA]</scope>
    <source>
        <strain evidence="15">DSM 6083</strain>
    </source>
</reference>
<evidence type="ECO:0000313" key="16">
    <source>
        <dbReference type="Proteomes" id="UP000182276"/>
    </source>
</evidence>
<dbReference type="Gene3D" id="3.20.20.70">
    <property type="entry name" value="Aldolase class I"/>
    <property type="match status" value="1"/>
</dbReference>
<dbReference type="GeneID" id="77258937"/>
<evidence type="ECO:0000256" key="9">
    <source>
        <dbReference type="RuleBase" id="RU365100"/>
    </source>
</evidence>
<dbReference type="GO" id="GO:0005829">
    <property type="term" value="C:cytosol"/>
    <property type="evidence" value="ECO:0007669"/>
    <property type="project" value="TreeGrafter"/>
</dbReference>
<dbReference type="PIRSF" id="PIRSF000484">
    <property type="entry name" value="NAPRT"/>
    <property type="match status" value="1"/>
</dbReference>
<keyword evidence="5 9" id="KW-0436">Ligase</keyword>
<comment type="PTM">
    <text evidence="9">Transiently phosphorylated on a His residue during the reaction cycle. Phosphorylation strongly increases the affinity for substrates and increases the rate of nicotinate D-ribonucleotide production. Dephosphorylation regenerates the low-affinity form of the enzyme, leading to product release.</text>
</comment>
<keyword evidence="13" id="KW-0328">Glycosyltransferase</keyword>
<comment type="catalytic activity">
    <reaction evidence="8 9">
        <text>5-phospho-alpha-D-ribose 1-diphosphate + nicotinate + ATP + H2O = nicotinate beta-D-ribonucleotide + ADP + phosphate + diphosphate</text>
        <dbReference type="Rhea" id="RHEA:36163"/>
        <dbReference type="ChEBI" id="CHEBI:15377"/>
        <dbReference type="ChEBI" id="CHEBI:30616"/>
        <dbReference type="ChEBI" id="CHEBI:32544"/>
        <dbReference type="ChEBI" id="CHEBI:33019"/>
        <dbReference type="ChEBI" id="CHEBI:43474"/>
        <dbReference type="ChEBI" id="CHEBI:57502"/>
        <dbReference type="ChEBI" id="CHEBI:58017"/>
        <dbReference type="ChEBI" id="CHEBI:456216"/>
        <dbReference type="EC" id="6.3.4.21"/>
    </reaction>
</comment>
<keyword evidence="16" id="KW-1185">Reference proteome</keyword>
<dbReference type="InterPro" id="IPR013785">
    <property type="entry name" value="Aldolase_TIM"/>
</dbReference>
<dbReference type="SUPFAM" id="SSF51690">
    <property type="entry name" value="Nicotinate/Quinolinate PRTase C-terminal domain-like"/>
    <property type="match status" value="1"/>
</dbReference>
<reference evidence="14 16" key="2">
    <citation type="submission" date="2016-10" db="EMBL/GenBank/DDBJ databases">
        <authorList>
            <person name="Varghese N."/>
            <person name="Submissions S."/>
        </authorList>
    </citation>
    <scope>NUCLEOTIDE SEQUENCE [LARGE SCALE GENOMIC DNA]</scope>
    <source>
        <strain evidence="14 16">DSM 6083</strain>
    </source>
</reference>
<dbReference type="EC" id="6.3.4.21" evidence="3 9"/>
<comment type="pathway">
    <text evidence="1 9">Cofactor biosynthesis; NAD(+) biosynthesis; nicotinate D-ribonucleotide from nicotinate: step 1/1.</text>
</comment>
<evidence type="ECO:0000256" key="1">
    <source>
        <dbReference type="ARBA" id="ARBA00004952"/>
    </source>
</evidence>
<dbReference type="UniPathway" id="UPA00253">
    <property type="reaction ID" value="UER00457"/>
</dbReference>
<dbReference type="Proteomes" id="UP000031271">
    <property type="component" value="Chromosome"/>
</dbReference>
<dbReference type="InterPro" id="IPR041525">
    <property type="entry name" value="N/Namide_PRibTrfase"/>
</dbReference>
<dbReference type="Pfam" id="PF04095">
    <property type="entry name" value="NAPRTase"/>
    <property type="match status" value="1"/>
</dbReference>
<keyword evidence="6 9" id="KW-0662">Pyridine nucleotide biosynthesis</keyword>
<evidence type="ECO:0000259" key="11">
    <source>
        <dbReference type="Pfam" id="PF17767"/>
    </source>
</evidence>
<dbReference type="InterPro" id="IPR006405">
    <property type="entry name" value="Nic_PRibTrfase_pncB"/>
</dbReference>
<dbReference type="Pfam" id="PF17956">
    <property type="entry name" value="NAPRTase_C"/>
    <property type="match status" value="1"/>
</dbReference>
<reference evidence="13 15" key="3">
    <citation type="journal article" name="Genome Announc.">
        <title>Complete Genome Sequence of Pseudomonas balearica DSM 6083T.</title>
        <authorList>
            <person name="Bennasar-Figueras A."/>
            <person name="Salva-Serra F."/>
            <person name="Jaen-Luchoro D."/>
            <person name="Segui C."/>
            <person name="Aliaga F."/>
            <person name="Busquets A."/>
            <person name="Gomila M."/>
            <person name="Moore E.R."/>
            <person name="Lalucat J."/>
        </authorList>
    </citation>
    <scope>NUCLEOTIDE SEQUENCE [LARGE SCALE GENOMIC DNA]</scope>
    <source>
        <strain evidence="15">DSM 6083</strain>
        <strain evidence="13">DSM6083</strain>
    </source>
</reference>
<dbReference type="InterPro" id="IPR040727">
    <property type="entry name" value="NAPRTase_N"/>
</dbReference>
<evidence type="ECO:0000259" key="10">
    <source>
        <dbReference type="Pfam" id="PF04095"/>
    </source>
</evidence>
<accession>A0A8D3XZJ2</accession>
<evidence type="ECO:0000313" key="15">
    <source>
        <dbReference type="Proteomes" id="UP000031271"/>
    </source>
</evidence>
<evidence type="ECO:0000256" key="8">
    <source>
        <dbReference type="ARBA" id="ARBA00048668"/>
    </source>
</evidence>
<dbReference type="RefSeq" id="WP_043218475.1">
    <property type="nucleotide sequence ID" value="NZ_CP007511.1"/>
</dbReference>
<dbReference type="GO" id="GO:0004516">
    <property type="term" value="F:nicotinate phosphoribosyltransferase activity"/>
    <property type="evidence" value="ECO:0007669"/>
    <property type="project" value="UniProtKB-UniRule"/>
</dbReference>
<dbReference type="NCBIfam" id="NF006696">
    <property type="entry name" value="PRK09243.1-3"/>
    <property type="match status" value="1"/>
</dbReference>
<dbReference type="GO" id="GO:0034355">
    <property type="term" value="P:NAD+ biosynthetic process via the salvage pathway"/>
    <property type="evidence" value="ECO:0007669"/>
    <property type="project" value="TreeGrafter"/>
</dbReference>
<proteinExistence type="inferred from homology"/>
<dbReference type="NCBIfam" id="TIGR01513">
    <property type="entry name" value="NAPRTase_put"/>
    <property type="match status" value="1"/>
</dbReference>
<dbReference type="Pfam" id="PF17767">
    <property type="entry name" value="NAPRTase_N"/>
    <property type="match status" value="1"/>
</dbReference>
<dbReference type="EMBL" id="CP007511">
    <property type="protein sequence ID" value="AJE14101.1"/>
    <property type="molecule type" value="Genomic_DNA"/>
</dbReference>
<dbReference type="InterPro" id="IPR036068">
    <property type="entry name" value="Nicotinate_pribotase-like_C"/>
</dbReference>
<evidence type="ECO:0000256" key="3">
    <source>
        <dbReference type="ARBA" id="ARBA00013236"/>
    </source>
</evidence>
<organism evidence="13 15">
    <name type="scientific">Stutzerimonas balearica DSM 6083</name>
    <dbReference type="NCBI Taxonomy" id="1123016"/>
    <lineage>
        <taxon>Bacteria</taxon>
        <taxon>Pseudomonadati</taxon>
        <taxon>Pseudomonadota</taxon>
        <taxon>Gammaproteobacteria</taxon>
        <taxon>Pseudomonadales</taxon>
        <taxon>Pseudomonadaceae</taxon>
        <taxon>Stutzerimonas</taxon>
    </lineage>
</organism>
<evidence type="ECO:0000256" key="2">
    <source>
        <dbReference type="ARBA" id="ARBA00010897"/>
    </source>
</evidence>
<dbReference type="SUPFAM" id="SSF54675">
    <property type="entry name" value="Nicotinate/Quinolinate PRTase N-terminal domain-like"/>
    <property type="match status" value="1"/>
</dbReference>
<name>A0A8D3XZJ2_9GAMM</name>
<evidence type="ECO:0000256" key="6">
    <source>
        <dbReference type="ARBA" id="ARBA00022642"/>
    </source>
</evidence>
<dbReference type="EMBL" id="FNHO01000011">
    <property type="protein sequence ID" value="SDM88579.1"/>
    <property type="molecule type" value="Genomic_DNA"/>
</dbReference>
<feature type="domain" description="Nicotinate phosphoribosyltransferase N-terminal" evidence="11">
    <location>
        <begin position="14"/>
        <end position="136"/>
    </location>
</feature>
<comment type="function">
    <text evidence="9">Catalyzes the first step in the biosynthesis of NAD from nicotinic acid, the ATP-dependent synthesis of beta-nicotinate D-ribonucleotide from nicotinate and 5-phospho-D-ribose 1-phosphate.</text>
</comment>
<comment type="similarity">
    <text evidence="2 9">Belongs to the NAPRTase family.</text>
</comment>
<evidence type="ECO:0000313" key="13">
    <source>
        <dbReference type="EMBL" id="AJE14101.1"/>
    </source>
</evidence>
<feature type="domain" description="Nicotinate/nicotinamide phosphoribosyltransferase" evidence="10">
    <location>
        <begin position="157"/>
        <end position="337"/>
    </location>
</feature>
<dbReference type="AlphaFoldDB" id="A0A8D3XZJ2"/>
<dbReference type="CDD" id="cd01570">
    <property type="entry name" value="NAPRTase_A"/>
    <property type="match status" value="1"/>
</dbReference>
<keyword evidence="7 9" id="KW-0808">Transferase</keyword>
<dbReference type="InterPro" id="IPR007229">
    <property type="entry name" value="Nic_PRibTrfase-Fam"/>
</dbReference>
<evidence type="ECO:0000256" key="4">
    <source>
        <dbReference type="ARBA" id="ARBA00022553"/>
    </source>
</evidence>
<dbReference type="PANTHER" id="PTHR11098">
    <property type="entry name" value="NICOTINATE PHOSPHORIBOSYLTRANSFERASE"/>
    <property type="match status" value="1"/>
</dbReference>
<dbReference type="NCBIfam" id="NF009131">
    <property type="entry name" value="PRK12484.1"/>
    <property type="match status" value="1"/>
</dbReference>
<dbReference type="Proteomes" id="UP000182276">
    <property type="component" value="Unassembled WGS sequence"/>
</dbReference>
<dbReference type="GO" id="GO:0016757">
    <property type="term" value="F:glycosyltransferase activity"/>
    <property type="evidence" value="ECO:0007669"/>
    <property type="project" value="UniProtKB-KW"/>
</dbReference>
<evidence type="ECO:0000313" key="14">
    <source>
        <dbReference type="EMBL" id="SDM88579.1"/>
    </source>
</evidence>
<dbReference type="KEGG" id="pbm:CL52_03285"/>
<dbReference type="Gene3D" id="3.20.140.10">
    <property type="entry name" value="nicotinate phosphoribosyltransferase"/>
    <property type="match status" value="1"/>
</dbReference>
<protein>
    <recommendedName>
        <fullName evidence="3 9">Nicotinate phosphoribosyltransferase</fullName>
        <ecNumber evidence="3 9">6.3.4.21</ecNumber>
    </recommendedName>
</protein>
<evidence type="ECO:0000259" key="12">
    <source>
        <dbReference type="Pfam" id="PF17956"/>
    </source>
</evidence>
<feature type="domain" description="Nicotinate phosphoribosyltransferase C-terminal" evidence="12">
    <location>
        <begin position="385"/>
        <end position="441"/>
    </location>
</feature>
<keyword evidence="4" id="KW-0597">Phosphoprotein</keyword>
<evidence type="ECO:0000256" key="7">
    <source>
        <dbReference type="ARBA" id="ARBA00022679"/>
    </source>
</evidence>